<evidence type="ECO:0000256" key="7">
    <source>
        <dbReference type="PROSITE-ProRule" id="PRU01373"/>
    </source>
</evidence>
<dbReference type="SUPFAM" id="SSF141523">
    <property type="entry name" value="L,D-transpeptidase catalytic domain-like"/>
    <property type="match status" value="1"/>
</dbReference>
<dbReference type="InterPro" id="IPR050979">
    <property type="entry name" value="LD-transpeptidase"/>
</dbReference>
<keyword evidence="4 7" id="KW-0133">Cell shape</keyword>
<dbReference type="GO" id="GO:0008360">
    <property type="term" value="P:regulation of cell shape"/>
    <property type="evidence" value="ECO:0007669"/>
    <property type="project" value="UniProtKB-UniRule"/>
</dbReference>
<keyword evidence="6 7" id="KW-0961">Cell wall biogenesis/degradation</keyword>
<comment type="similarity">
    <text evidence="2">Belongs to the YkuD family.</text>
</comment>
<reference evidence="10 11" key="1">
    <citation type="submission" date="2019-12" db="EMBL/GenBank/DDBJ databases">
        <title>Genomic-based taxomic classification of the family Erythrobacteraceae.</title>
        <authorList>
            <person name="Xu L."/>
        </authorList>
    </citation>
    <scope>NUCLEOTIDE SEQUENCE [LARGE SCALE GENOMIC DNA]</scope>
    <source>
        <strain evidence="10 11">LMG 29518</strain>
    </source>
</reference>
<sequence length="254" mass="26346">MTLIVKWIGGATAAILLALLAVMFLGHSLSSAQSDAEMMAQPAKAAGSATASADGSAPAPATNNPSVQRADTSTEGAATSVDVELDSPPAPALAAKKAASPFVIKHIMPIDGPLRYGEWHWDETGAPADGPLVMTVDLDARVLSVFRGGYEIGATAVLLGTQDHPTPLGTFPILEKNRDNVSSLYDAPMPYTLRLTWDGISIHGSQVENGYASHGCIGTPKPFAAKLFALASKGDRVIITRGKMAGVGDLLIES</sequence>
<dbReference type="AlphaFoldDB" id="A0A6I4T901"/>
<dbReference type="OrthoDB" id="463216at2"/>
<dbReference type="PANTHER" id="PTHR30582">
    <property type="entry name" value="L,D-TRANSPEPTIDASE"/>
    <property type="match status" value="1"/>
</dbReference>
<dbReference type="EMBL" id="WTYT01000005">
    <property type="protein sequence ID" value="MXO66611.1"/>
    <property type="molecule type" value="Genomic_DNA"/>
</dbReference>
<name>A0A6I4T901_9SPHN</name>
<accession>A0A6I4T901</accession>
<dbReference type="PROSITE" id="PS52029">
    <property type="entry name" value="LD_TPASE"/>
    <property type="match status" value="1"/>
</dbReference>
<dbReference type="PANTHER" id="PTHR30582:SF2">
    <property type="entry name" value="L,D-TRANSPEPTIDASE YCIB-RELATED"/>
    <property type="match status" value="1"/>
</dbReference>
<dbReference type="UniPathway" id="UPA00219"/>
<dbReference type="GO" id="GO:0071972">
    <property type="term" value="F:peptidoglycan L,D-transpeptidase activity"/>
    <property type="evidence" value="ECO:0007669"/>
    <property type="project" value="TreeGrafter"/>
</dbReference>
<keyword evidence="5 7" id="KW-0573">Peptidoglycan synthesis</keyword>
<evidence type="ECO:0000256" key="8">
    <source>
        <dbReference type="SAM" id="MobiDB-lite"/>
    </source>
</evidence>
<organism evidence="10 11">
    <name type="scientific">Altericroceibacterium endophyticum</name>
    <dbReference type="NCBI Taxonomy" id="1808508"/>
    <lineage>
        <taxon>Bacteria</taxon>
        <taxon>Pseudomonadati</taxon>
        <taxon>Pseudomonadota</taxon>
        <taxon>Alphaproteobacteria</taxon>
        <taxon>Sphingomonadales</taxon>
        <taxon>Erythrobacteraceae</taxon>
        <taxon>Altericroceibacterium</taxon>
    </lineage>
</organism>
<evidence type="ECO:0000313" key="11">
    <source>
        <dbReference type="Proteomes" id="UP000438476"/>
    </source>
</evidence>
<gene>
    <name evidence="10" type="ORF">GRI91_12665</name>
</gene>
<evidence type="ECO:0000259" key="9">
    <source>
        <dbReference type="PROSITE" id="PS52029"/>
    </source>
</evidence>
<dbReference type="GO" id="GO:0005576">
    <property type="term" value="C:extracellular region"/>
    <property type="evidence" value="ECO:0007669"/>
    <property type="project" value="TreeGrafter"/>
</dbReference>
<comment type="pathway">
    <text evidence="1 7">Cell wall biogenesis; peptidoglycan biosynthesis.</text>
</comment>
<comment type="caution">
    <text evidence="10">The sequence shown here is derived from an EMBL/GenBank/DDBJ whole genome shotgun (WGS) entry which is preliminary data.</text>
</comment>
<feature type="active site" description="Proton donor/acceptor" evidence="7">
    <location>
        <position position="203"/>
    </location>
</feature>
<keyword evidence="3" id="KW-0808">Transferase</keyword>
<evidence type="ECO:0000256" key="4">
    <source>
        <dbReference type="ARBA" id="ARBA00022960"/>
    </source>
</evidence>
<feature type="domain" description="L,D-TPase catalytic" evidence="9">
    <location>
        <begin position="132"/>
        <end position="240"/>
    </location>
</feature>
<proteinExistence type="inferred from homology"/>
<feature type="region of interest" description="Disordered" evidence="8">
    <location>
        <begin position="43"/>
        <end position="85"/>
    </location>
</feature>
<dbReference type="RefSeq" id="WP_160737043.1">
    <property type="nucleotide sequence ID" value="NZ_WTYT01000005.1"/>
</dbReference>
<dbReference type="InterPro" id="IPR005490">
    <property type="entry name" value="LD_TPept_cat_dom"/>
</dbReference>
<dbReference type="GO" id="GO:0071555">
    <property type="term" value="P:cell wall organization"/>
    <property type="evidence" value="ECO:0007669"/>
    <property type="project" value="UniProtKB-UniRule"/>
</dbReference>
<dbReference type="CDD" id="cd16913">
    <property type="entry name" value="YkuD_like"/>
    <property type="match status" value="1"/>
</dbReference>
<dbReference type="GO" id="GO:0016740">
    <property type="term" value="F:transferase activity"/>
    <property type="evidence" value="ECO:0007669"/>
    <property type="project" value="UniProtKB-KW"/>
</dbReference>
<feature type="active site" description="Nucleophile" evidence="7">
    <location>
        <position position="216"/>
    </location>
</feature>
<dbReference type="GO" id="GO:0018104">
    <property type="term" value="P:peptidoglycan-protein cross-linking"/>
    <property type="evidence" value="ECO:0007669"/>
    <property type="project" value="TreeGrafter"/>
</dbReference>
<dbReference type="Gene3D" id="2.40.440.10">
    <property type="entry name" value="L,D-transpeptidase catalytic domain-like"/>
    <property type="match status" value="1"/>
</dbReference>
<evidence type="ECO:0000256" key="2">
    <source>
        <dbReference type="ARBA" id="ARBA00005992"/>
    </source>
</evidence>
<feature type="compositionally biased region" description="Polar residues" evidence="8">
    <location>
        <begin position="62"/>
        <end position="77"/>
    </location>
</feature>
<feature type="compositionally biased region" description="Low complexity" evidence="8">
    <location>
        <begin position="43"/>
        <end position="61"/>
    </location>
</feature>
<keyword evidence="11" id="KW-1185">Reference proteome</keyword>
<evidence type="ECO:0000256" key="1">
    <source>
        <dbReference type="ARBA" id="ARBA00004752"/>
    </source>
</evidence>
<dbReference type="Proteomes" id="UP000438476">
    <property type="component" value="Unassembled WGS sequence"/>
</dbReference>
<dbReference type="InterPro" id="IPR038063">
    <property type="entry name" value="Transpep_catalytic_dom"/>
</dbReference>
<evidence type="ECO:0000256" key="3">
    <source>
        <dbReference type="ARBA" id="ARBA00022679"/>
    </source>
</evidence>
<evidence type="ECO:0000256" key="6">
    <source>
        <dbReference type="ARBA" id="ARBA00023316"/>
    </source>
</evidence>
<evidence type="ECO:0000313" key="10">
    <source>
        <dbReference type="EMBL" id="MXO66611.1"/>
    </source>
</evidence>
<dbReference type="Pfam" id="PF03734">
    <property type="entry name" value="YkuD"/>
    <property type="match status" value="1"/>
</dbReference>
<protein>
    <submittedName>
        <fullName evidence="10">L,D-transpeptidase family protein</fullName>
    </submittedName>
</protein>
<evidence type="ECO:0000256" key="5">
    <source>
        <dbReference type="ARBA" id="ARBA00022984"/>
    </source>
</evidence>